<dbReference type="EMBL" id="AP013042">
    <property type="protein sequence ID" value="BAS67593.1"/>
    <property type="molecule type" value="Genomic_DNA"/>
</dbReference>
<dbReference type="AlphaFoldDB" id="A0A0P0UR68"/>
<proteinExistence type="predicted"/>
<evidence type="ECO:0008006" key="3">
    <source>
        <dbReference type="Google" id="ProtNLM"/>
    </source>
</evidence>
<protein>
    <recommendedName>
        <fullName evidence="3">DUF2278 family protein</fullName>
    </recommendedName>
</protein>
<organism evidence="1 2">
    <name type="scientific">endosymbiont of Bathymodiolus septemdierum str. Myojin knoll</name>
    <dbReference type="NCBI Taxonomy" id="1303921"/>
    <lineage>
        <taxon>Bacteria</taxon>
        <taxon>Pseudomonadati</taxon>
        <taxon>Pseudomonadota</taxon>
        <taxon>Gammaproteobacteria</taxon>
        <taxon>sulfur-oxidizing symbionts</taxon>
    </lineage>
</organism>
<evidence type="ECO:0000313" key="1">
    <source>
        <dbReference type="EMBL" id="BAS67593.1"/>
    </source>
</evidence>
<dbReference type="InterPro" id="IPR019268">
    <property type="entry name" value="DUF2278"/>
</dbReference>
<name>A0A0P0UR68_9GAMM</name>
<reference evidence="1 2" key="2">
    <citation type="journal article" date="2016" name="ISME J.">
        <title>Heterogeneous composition of key metabolic gene clusters in a vent mussel symbiont population.</title>
        <authorList>
            <person name="Ikuta T."/>
            <person name="Takaki Y."/>
            <person name="Nagai Y."/>
            <person name="Shimamura S."/>
            <person name="Tsuda M."/>
            <person name="Kawagucci S."/>
            <person name="Aoki Y."/>
            <person name="Inoue K."/>
            <person name="Teruya M."/>
            <person name="Satou K."/>
            <person name="Teruya K."/>
            <person name="Shimoji M."/>
            <person name="Tamotsu H."/>
            <person name="Hirano T."/>
            <person name="Maruyama T."/>
            <person name="Yoshida T."/>
        </authorList>
    </citation>
    <scope>NUCLEOTIDE SEQUENCE [LARGE SCALE GENOMIC DNA]</scope>
    <source>
        <strain evidence="1 2">Myojin Knoll</strain>
    </source>
</reference>
<sequence length="195" mass="22093">MKFFYRNKIMSYSNIHYGLIAGIPLKDFEKGTHPHLYIYVKNNDGDPFKIAVNIEDYDKSEVFFAHIKDLTADFLSHLATIKNGACNLQTTKESGALDYIRGGFVSKKQFSKASKEDLSNTIIKIIKPYIDAQNGSRLIAYGSRFPGGIHDIHMNQGYPSQPETPYQDGALVLYDAINDKYEGLFFHFHIQVLAS</sequence>
<evidence type="ECO:0000313" key="2">
    <source>
        <dbReference type="Proteomes" id="UP000067399"/>
    </source>
</evidence>
<dbReference type="OrthoDB" id="291334at2"/>
<gene>
    <name evidence="1" type="ORF">BSEPE_0586</name>
</gene>
<accession>A0A0P0UR68</accession>
<keyword evidence="2" id="KW-1185">Reference proteome</keyword>
<dbReference type="Proteomes" id="UP000067399">
    <property type="component" value="Chromosome"/>
</dbReference>
<dbReference type="KEGG" id="ebh:BSEPE_0586"/>
<reference evidence="1 2" key="1">
    <citation type="journal article" date="2000" name="Mar. Ecol. Prog. Ser.">
        <title>Phylogenetic characterization of endosymbionts in three hydrothermal vent mussels: influence on host distributions.</title>
        <authorList>
            <person name="Fujiwara Y."/>
            <person name="Takai K."/>
            <person name="Uematsu K."/>
            <person name="Tsuchida S."/>
            <person name="Hunt J.C."/>
            <person name="Hashimoto J."/>
        </authorList>
    </citation>
    <scope>NUCLEOTIDE SEQUENCE [LARGE SCALE GENOMIC DNA]</scope>
    <source>
        <strain evidence="1 2">Myojin Knoll</strain>
    </source>
</reference>
<dbReference type="Pfam" id="PF10042">
    <property type="entry name" value="DUF2278"/>
    <property type="match status" value="1"/>
</dbReference>